<protein>
    <recommendedName>
        <fullName evidence="4">Serine protease</fullName>
    </recommendedName>
</protein>
<feature type="signal peptide" evidence="1">
    <location>
        <begin position="1"/>
        <end position="21"/>
    </location>
</feature>
<name>A0A1Y5FC59_9BACT</name>
<keyword evidence="1" id="KW-0732">Signal</keyword>
<dbReference type="Proteomes" id="UP000196531">
    <property type="component" value="Unassembled WGS sequence"/>
</dbReference>
<evidence type="ECO:0000256" key="1">
    <source>
        <dbReference type="SAM" id="SignalP"/>
    </source>
</evidence>
<proteinExistence type="predicted"/>
<dbReference type="GO" id="GO:0006508">
    <property type="term" value="P:proteolysis"/>
    <property type="evidence" value="ECO:0007669"/>
    <property type="project" value="InterPro"/>
</dbReference>
<dbReference type="InterPro" id="IPR043504">
    <property type="entry name" value="Peptidase_S1_PA_chymotrypsin"/>
</dbReference>
<reference evidence="3" key="1">
    <citation type="journal article" date="2017" name="Proc. Natl. Acad. Sci. U.S.A.">
        <title>Simulation of Deepwater Horizon oil plume reveals substrate specialization within a complex community of hydrocarbon-degraders.</title>
        <authorList>
            <person name="Hu P."/>
            <person name="Dubinsky E.A."/>
            <person name="Probst A.J."/>
            <person name="Wang J."/>
            <person name="Sieber C.M.K."/>
            <person name="Tom L.M."/>
            <person name="Gardinali P."/>
            <person name="Banfield J.F."/>
            <person name="Atlas R.M."/>
            <person name="Andersen G.L."/>
        </authorList>
    </citation>
    <scope>NUCLEOTIDE SEQUENCE [LARGE SCALE GENOMIC DNA]</scope>
</reference>
<evidence type="ECO:0000313" key="2">
    <source>
        <dbReference type="EMBL" id="OUR99791.1"/>
    </source>
</evidence>
<feature type="chain" id="PRO_5012825271" description="Serine protease" evidence="1">
    <location>
        <begin position="22"/>
        <end position="359"/>
    </location>
</feature>
<dbReference type="SUPFAM" id="SSF50494">
    <property type="entry name" value="Trypsin-like serine proteases"/>
    <property type="match status" value="1"/>
</dbReference>
<dbReference type="AlphaFoldDB" id="A0A1Y5FC59"/>
<comment type="caution">
    <text evidence="2">The sequence shown here is derived from an EMBL/GenBank/DDBJ whole genome shotgun (WGS) entry which is preliminary data.</text>
</comment>
<organism evidence="2 3">
    <name type="scientific">Halobacteriovorax marinus</name>
    <dbReference type="NCBI Taxonomy" id="97084"/>
    <lineage>
        <taxon>Bacteria</taxon>
        <taxon>Pseudomonadati</taxon>
        <taxon>Bdellovibrionota</taxon>
        <taxon>Bacteriovoracia</taxon>
        <taxon>Bacteriovoracales</taxon>
        <taxon>Halobacteriovoraceae</taxon>
        <taxon>Halobacteriovorax</taxon>
    </lineage>
</organism>
<dbReference type="InterPro" id="IPR018114">
    <property type="entry name" value="TRYPSIN_HIS"/>
</dbReference>
<evidence type="ECO:0008006" key="4">
    <source>
        <dbReference type="Google" id="ProtNLM"/>
    </source>
</evidence>
<dbReference type="PROSITE" id="PS00134">
    <property type="entry name" value="TRYPSIN_HIS"/>
    <property type="match status" value="1"/>
</dbReference>
<accession>A0A1Y5FC59</accession>
<sequence>MILNKKLSNTTLLLSLGIILASCGGPNSTDPKSKNIPPRAISESTQDYSLEAIDISESLSFEASCKSNTLPLGRFKAVYGVDDSTSICSDNINPQEVLRAKKTAMFVSKMDMRLAGRVDGKNIWQIVGSTLEDVLSSQYEMPVCHSVKFRKEMTPGFCTGFLFNTGDVSTNGKQLLTAGHCFGNNSSSDRSSMRVVFTVANDNRKVVSNNPYYREGIFVSEDQVFEVDYNTQEEEDFTVVTLDRKVKGVSGFEIESLEVSAGDRIQMMGHPLGLMMKFTSGKVVFPNRDESENYFGARLSSFGGNSGSPIVNLSTGKVNGILVGGQGDHEVNYRKNCVMDAVYATGSEGVLKIGKLLNL</sequence>
<dbReference type="EMBL" id="MAAO01000002">
    <property type="protein sequence ID" value="OUR99791.1"/>
    <property type="molecule type" value="Genomic_DNA"/>
</dbReference>
<dbReference type="Gene3D" id="2.40.10.10">
    <property type="entry name" value="Trypsin-like serine proteases"/>
    <property type="match status" value="2"/>
</dbReference>
<gene>
    <name evidence="2" type="ORF">A9Q84_01825</name>
</gene>
<dbReference type="InterPro" id="IPR009003">
    <property type="entry name" value="Peptidase_S1_PA"/>
</dbReference>
<dbReference type="Pfam" id="PF13365">
    <property type="entry name" value="Trypsin_2"/>
    <property type="match status" value="1"/>
</dbReference>
<evidence type="ECO:0000313" key="3">
    <source>
        <dbReference type="Proteomes" id="UP000196531"/>
    </source>
</evidence>
<dbReference type="PROSITE" id="PS51257">
    <property type="entry name" value="PROKAR_LIPOPROTEIN"/>
    <property type="match status" value="1"/>
</dbReference>
<dbReference type="GO" id="GO:0004252">
    <property type="term" value="F:serine-type endopeptidase activity"/>
    <property type="evidence" value="ECO:0007669"/>
    <property type="project" value="InterPro"/>
</dbReference>